<reference evidence="4 7" key="1">
    <citation type="journal article" date="2019" name="Sci. Rep.">
        <title>Orb-weaving spider Araneus ventricosus genome elucidates the spidroin gene catalogue.</title>
        <authorList>
            <person name="Kono N."/>
            <person name="Nakamura H."/>
            <person name="Ohtoshi R."/>
            <person name="Moran D.A.P."/>
            <person name="Shinohara A."/>
            <person name="Yoshida Y."/>
            <person name="Fujiwara M."/>
            <person name="Mori M."/>
            <person name="Tomita M."/>
            <person name="Arakawa K."/>
        </authorList>
    </citation>
    <scope>NUCLEOTIDE SEQUENCE [LARGE SCALE GENOMIC DNA]</scope>
</reference>
<gene>
    <name evidence="6" type="ORF">AVEN_169495_1</name>
    <name evidence="3" type="ORF">AVEN_240399_1</name>
    <name evidence="5" type="ORF">AVEN_25181_1</name>
    <name evidence="4" type="ORF">AVEN_28058_1</name>
</gene>
<sequence>MPKQTSTSKTHFIILISIAFLRIQIPLRKRQSPSYPQDQPAQSNPASPDTCSNSSEGAEPSPLTRFTAPSCEQIASKTAKRIECLPSLLH</sequence>
<evidence type="ECO:0000313" key="6">
    <source>
        <dbReference type="EMBL" id="GBN80000.1"/>
    </source>
</evidence>
<organism evidence="4 7">
    <name type="scientific">Araneus ventricosus</name>
    <name type="common">Orbweaver spider</name>
    <name type="synonym">Epeira ventricosa</name>
    <dbReference type="NCBI Taxonomy" id="182803"/>
    <lineage>
        <taxon>Eukaryota</taxon>
        <taxon>Metazoa</taxon>
        <taxon>Ecdysozoa</taxon>
        <taxon>Arthropoda</taxon>
        <taxon>Chelicerata</taxon>
        <taxon>Arachnida</taxon>
        <taxon>Araneae</taxon>
        <taxon>Araneomorphae</taxon>
        <taxon>Entelegynae</taxon>
        <taxon>Araneoidea</taxon>
        <taxon>Araneidae</taxon>
        <taxon>Araneus</taxon>
    </lineage>
</organism>
<accession>A0A4Y2P028</accession>
<keyword evidence="7" id="KW-1185">Reference proteome</keyword>
<dbReference type="EMBL" id="BGPR01130469">
    <property type="protein sequence ID" value="GBN44670.1"/>
    <property type="molecule type" value="Genomic_DNA"/>
</dbReference>
<dbReference type="EMBL" id="BGPR01147966">
    <property type="protein sequence ID" value="GBN80000.1"/>
    <property type="molecule type" value="Genomic_DNA"/>
</dbReference>
<dbReference type="EMBL" id="BGPR01147949">
    <property type="protein sequence ID" value="GBN79972.1"/>
    <property type="molecule type" value="Genomic_DNA"/>
</dbReference>
<dbReference type="EMBL" id="BGPR01130480">
    <property type="protein sequence ID" value="GBN44694.1"/>
    <property type="molecule type" value="Genomic_DNA"/>
</dbReference>
<feature type="chain" id="PRO_5036129163" evidence="2">
    <location>
        <begin position="24"/>
        <end position="90"/>
    </location>
</feature>
<feature type="signal peptide" evidence="2">
    <location>
        <begin position="1"/>
        <end position="23"/>
    </location>
</feature>
<feature type="region of interest" description="Disordered" evidence="1">
    <location>
        <begin position="30"/>
        <end position="69"/>
    </location>
</feature>
<feature type="compositionally biased region" description="Polar residues" evidence="1">
    <location>
        <begin position="32"/>
        <end position="56"/>
    </location>
</feature>
<proteinExistence type="predicted"/>
<protein>
    <submittedName>
        <fullName evidence="4">Uncharacterized protein</fullName>
    </submittedName>
</protein>
<comment type="caution">
    <text evidence="4">The sequence shown here is derived from an EMBL/GenBank/DDBJ whole genome shotgun (WGS) entry which is preliminary data.</text>
</comment>
<evidence type="ECO:0000313" key="7">
    <source>
        <dbReference type="Proteomes" id="UP000499080"/>
    </source>
</evidence>
<evidence type="ECO:0000313" key="4">
    <source>
        <dbReference type="EMBL" id="GBN44694.1"/>
    </source>
</evidence>
<dbReference type="Proteomes" id="UP000499080">
    <property type="component" value="Unassembled WGS sequence"/>
</dbReference>
<evidence type="ECO:0000256" key="2">
    <source>
        <dbReference type="SAM" id="SignalP"/>
    </source>
</evidence>
<name>A0A4Y2P028_ARAVE</name>
<evidence type="ECO:0000256" key="1">
    <source>
        <dbReference type="SAM" id="MobiDB-lite"/>
    </source>
</evidence>
<evidence type="ECO:0000313" key="3">
    <source>
        <dbReference type="EMBL" id="GBN44670.1"/>
    </source>
</evidence>
<dbReference type="AlphaFoldDB" id="A0A4Y2P028"/>
<evidence type="ECO:0000313" key="5">
    <source>
        <dbReference type="EMBL" id="GBN79972.1"/>
    </source>
</evidence>
<keyword evidence="2" id="KW-0732">Signal</keyword>